<dbReference type="EMBL" id="KV744816">
    <property type="protein sequence ID" value="OCK85599.1"/>
    <property type="molecule type" value="Genomic_DNA"/>
</dbReference>
<evidence type="ECO:0000313" key="10">
    <source>
        <dbReference type="Proteomes" id="UP000250266"/>
    </source>
</evidence>
<organism evidence="9 10">
    <name type="scientific">Lepidopterella palustris CBS 459.81</name>
    <dbReference type="NCBI Taxonomy" id="1314670"/>
    <lineage>
        <taxon>Eukaryota</taxon>
        <taxon>Fungi</taxon>
        <taxon>Dikarya</taxon>
        <taxon>Ascomycota</taxon>
        <taxon>Pezizomycotina</taxon>
        <taxon>Dothideomycetes</taxon>
        <taxon>Pleosporomycetidae</taxon>
        <taxon>Mytilinidiales</taxon>
        <taxon>Argynnaceae</taxon>
        <taxon>Lepidopterella</taxon>
    </lineage>
</organism>
<keyword evidence="3" id="KW-0805">Transcription regulation</keyword>
<evidence type="ECO:0000259" key="8">
    <source>
        <dbReference type="PROSITE" id="PS50048"/>
    </source>
</evidence>
<dbReference type="Pfam" id="PF11951">
    <property type="entry name" value="Fungal_trans_2"/>
    <property type="match status" value="1"/>
</dbReference>
<dbReference type="PROSITE" id="PS50048">
    <property type="entry name" value="ZN2_CY6_FUNGAL_2"/>
    <property type="match status" value="1"/>
</dbReference>
<accession>A0A8E2EKG8</accession>
<keyword evidence="6" id="KW-0539">Nucleus</keyword>
<dbReference type="CDD" id="cd00067">
    <property type="entry name" value="GAL4"/>
    <property type="match status" value="1"/>
</dbReference>
<evidence type="ECO:0000256" key="2">
    <source>
        <dbReference type="ARBA" id="ARBA00022833"/>
    </source>
</evidence>
<keyword evidence="10" id="KW-1185">Reference proteome</keyword>
<dbReference type="Gene3D" id="4.10.240.10">
    <property type="entry name" value="Zn(2)-C6 fungal-type DNA-binding domain"/>
    <property type="match status" value="1"/>
</dbReference>
<dbReference type="PROSITE" id="PS00463">
    <property type="entry name" value="ZN2_CY6_FUNGAL_1"/>
    <property type="match status" value="1"/>
</dbReference>
<evidence type="ECO:0000256" key="1">
    <source>
        <dbReference type="ARBA" id="ARBA00022723"/>
    </source>
</evidence>
<dbReference type="Pfam" id="PF00172">
    <property type="entry name" value="Zn_clus"/>
    <property type="match status" value="1"/>
</dbReference>
<dbReference type="InterPro" id="IPR036864">
    <property type="entry name" value="Zn2-C6_fun-type_DNA-bd_sf"/>
</dbReference>
<gene>
    <name evidence="9" type="ORF">K432DRAFT_439136</name>
</gene>
<dbReference type="OrthoDB" id="3598904at2759"/>
<dbReference type="Proteomes" id="UP000250266">
    <property type="component" value="Unassembled WGS sequence"/>
</dbReference>
<keyword evidence="2" id="KW-0862">Zinc</keyword>
<name>A0A8E2EKG8_9PEZI</name>
<dbReference type="SUPFAM" id="SSF57701">
    <property type="entry name" value="Zn2/Cys6 DNA-binding domain"/>
    <property type="match status" value="1"/>
</dbReference>
<feature type="region of interest" description="Disordered" evidence="7">
    <location>
        <begin position="432"/>
        <end position="487"/>
    </location>
</feature>
<dbReference type="InterPro" id="IPR052360">
    <property type="entry name" value="Transcr_Regulatory_Proteins"/>
</dbReference>
<evidence type="ECO:0000256" key="3">
    <source>
        <dbReference type="ARBA" id="ARBA00023015"/>
    </source>
</evidence>
<keyword evidence="5" id="KW-0804">Transcription</keyword>
<dbReference type="InterPro" id="IPR001138">
    <property type="entry name" value="Zn2Cys6_DnaBD"/>
</dbReference>
<dbReference type="GO" id="GO:0008270">
    <property type="term" value="F:zinc ion binding"/>
    <property type="evidence" value="ECO:0007669"/>
    <property type="project" value="InterPro"/>
</dbReference>
<feature type="domain" description="Zn(2)-C6 fungal-type" evidence="8">
    <location>
        <begin position="51"/>
        <end position="79"/>
    </location>
</feature>
<dbReference type="GO" id="GO:0003677">
    <property type="term" value="F:DNA binding"/>
    <property type="evidence" value="ECO:0007669"/>
    <property type="project" value="UniProtKB-KW"/>
</dbReference>
<feature type="compositionally biased region" description="Low complexity" evidence="7">
    <location>
        <begin position="441"/>
        <end position="487"/>
    </location>
</feature>
<dbReference type="GO" id="GO:0000981">
    <property type="term" value="F:DNA-binding transcription factor activity, RNA polymerase II-specific"/>
    <property type="evidence" value="ECO:0007669"/>
    <property type="project" value="InterPro"/>
</dbReference>
<proteinExistence type="predicted"/>
<evidence type="ECO:0000313" key="9">
    <source>
        <dbReference type="EMBL" id="OCK85599.1"/>
    </source>
</evidence>
<keyword evidence="1" id="KW-0479">Metal-binding</keyword>
<dbReference type="PANTHER" id="PTHR36206">
    <property type="entry name" value="ASPERCRYPTIN BIOSYNTHESIS CLUSTER-SPECIFIC TRANSCRIPTION REGULATOR ATNN-RELATED"/>
    <property type="match status" value="1"/>
</dbReference>
<dbReference type="AlphaFoldDB" id="A0A8E2EKG8"/>
<sequence length="639" mass="72068">MGSWISPLRNEEPILLFEPADSTLLTIHSALTMERDDRMRKKSWKPKVKTGCITCRIRRVKCDEAKPYCERCTSTGRKCDGYKPATPPSQALVSTRGLPALLIEPTFIGETVGERQSLHFFHLHTAPELAGFFDSTFWLRDVLQASHTHHAIRYAVTALGAMHQMFVGGDLPVVRDDASHKQQRFALEQCNRSIREIVNMSNSISRADKITAMTACILFTCFASLQGHQSSALEHLRSGLKLLKESDTDPDPDPETMAAHPVPMESLRAMFVSLDVQARAMMSDDMQLCWEPRPNFDRNFPPRVFASLKDARIFLEAAFNELICFLQILDINAPEEEEMGAVSAEYQHLIQKFQLSDAALQAFLALPTTQLDQQQQRTVIALRLYRCLADIFVAQFQLQPQLQEMAWDVCEPQFFSIIDLASQMLEASQELSLSPKGSPGSYYQPQSRSHSSSPSPYHQPKSTSYSSSSSSYHQPNSTSRTSSASPYSEPTCTYHASCPNTPRPPPQRPVFSFGFGVVTCLYLVASRSRHPTLRRKAIALLLNYPRREGIWDSVLAGRIAWEVMILEESAVLDFAESRGFEESDGGWKAELKCAADIPDDFRIRDVCITYTGLRSAEVELRSIREWKRGEVGVVRRIQW</sequence>
<evidence type="ECO:0000256" key="7">
    <source>
        <dbReference type="SAM" id="MobiDB-lite"/>
    </source>
</evidence>
<dbReference type="PANTHER" id="PTHR36206:SF12">
    <property type="entry name" value="ASPERCRYPTIN BIOSYNTHESIS CLUSTER-SPECIFIC TRANSCRIPTION REGULATOR ATNN-RELATED"/>
    <property type="match status" value="1"/>
</dbReference>
<evidence type="ECO:0000256" key="4">
    <source>
        <dbReference type="ARBA" id="ARBA00023125"/>
    </source>
</evidence>
<keyword evidence="4" id="KW-0238">DNA-binding</keyword>
<dbReference type="InterPro" id="IPR021858">
    <property type="entry name" value="Fun_TF"/>
</dbReference>
<protein>
    <recommendedName>
        <fullName evidence="8">Zn(2)-C6 fungal-type domain-containing protein</fullName>
    </recommendedName>
</protein>
<evidence type="ECO:0000256" key="6">
    <source>
        <dbReference type="ARBA" id="ARBA00023242"/>
    </source>
</evidence>
<dbReference type="SMART" id="SM00066">
    <property type="entry name" value="GAL4"/>
    <property type="match status" value="1"/>
</dbReference>
<evidence type="ECO:0000256" key="5">
    <source>
        <dbReference type="ARBA" id="ARBA00023163"/>
    </source>
</evidence>
<reference evidence="9 10" key="1">
    <citation type="journal article" date="2016" name="Nat. Commun.">
        <title>Ectomycorrhizal ecology is imprinted in the genome of the dominant symbiotic fungus Cenococcum geophilum.</title>
        <authorList>
            <consortium name="DOE Joint Genome Institute"/>
            <person name="Peter M."/>
            <person name="Kohler A."/>
            <person name="Ohm R.A."/>
            <person name="Kuo A."/>
            <person name="Krutzmann J."/>
            <person name="Morin E."/>
            <person name="Arend M."/>
            <person name="Barry K.W."/>
            <person name="Binder M."/>
            <person name="Choi C."/>
            <person name="Clum A."/>
            <person name="Copeland A."/>
            <person name="Grisel N."/>
            <person name="Haridas S."/>
            <person name="Kipfer T."/>
            <person name="LaButti K."/>
            <person name="Lindquist E."/>
            <person name="Lipzen A."/>
            <person name="Maire R."/>
            <person name="Meier B."/>
            <person name="Mihaltcheva S."/>
            <person name="Molinier V."/>
            <person name="Murat C."/>
            <person name="Poggeler S."/>
            <person name="Quandt C.A."/>
            <person name="Sperisen C."/>
            <person name="Tritt A."/>
            <person name="Tisserant E."/>
            <person name="Crous P.W."/>
            <person name="Henrissat B."/>
            <person name="Nehls U."/>
            <person name="Egli S."/>
            <person name="Spatafora J.W."/>
            <person name="Grigoriev I.V."/>
            <person name="Martin F.M."/>
        </authorList>
    </citation>
    <scope>NUCLEOTIDE SEQUENCE [LARGE SCALE GENOMIC DNA]</scope>
    <source>
        <strain evidence="9 10">CBS 459.81</strain>
    </source>
</reference>